<feature type="region of interest" description="Disordered" evidence="1">
    <location>
        <begin position="2527"/>
        <end position="2547"/>
    </location>
</feature>
<keyword evidence="2" id="KW-0472">Membrane</keyword>
<evidence type="ECO:0000256" key="1">
    <source>
        <dbReference type="SAM" id="MobiDB-lite"/>
    </source>
</evidence>
<dbReference type="Proteomes" id="UP000680185">
    <property type="component" value="Unassembled WGS sequence"/>
</dbReference>
<feature type="region of interest" description="Disordered" evidence="1">
    <location>
        <begin position="1874"/>
        <end position="1905"/>
    </location>
</feature>
<feature type="compositionally biased region" description="Low complexity" evidence="1">
    <location>
        <begin position="1876"/>
        <end position="1902"/>
    </location>
</feature>
<proteinExistence type="predicted"/>
<organism evidence="3 4">
    <name type="scientific">Candidatus Iainarchaeum sp</name>
    <dbReference type="NCBI Taxonomy" id="3101447"/>
    <lineage>
        <taxon>Archaea</taxon>
        <taxon>Candidatus Iainarchaeota</taxon>
        <taxon>Candidatus Iainarchaeia</taxon>
        <taxon>Candidatus Iainarchaeales</taxon>
        <taxon>Candidatus Iainarchaeaceae</taxon>
        <taxon>Candidatus Iainarchaeum</taxon>
    </lineage>
</organism>
<evidence type="ECO:0000313" key="3">
    <source>
        <dbReference type="EMBL" id="MBS3057975.1"/>
    </source>
</evidence>
<evidence type="ECO:0000256" key="2">
    <source>
        <dbReference type="SAM" id="Phobius"/>
    </source>
</evidence>
<reference evidence="3" key="2">
    <citation type="submission" date="2021-05" db="EMBL/GenBank/DDBJ databases">
        <title>Protein family content uncovers lineage relationships and bacterial pathway maintenance mechanisms in DPANN archaea.</title>
        <authorList>
            <person name="Castelle C.J."/>
            <person name="Meheust R."/>
            <person name="Jaffe A.L."/>
            <person name="Seitz K."/>
            <person name="Gong X."/>
            <person name="Baker B.J."/>
            <person name="Banfield J.F."/>
        </authorList>
    </citation>
    <scope>NUCLEOTIDE SEQUENCE</scope>
    <source>
        <strain evidence="3">RIFCSPLOWO2_01_FULL_43_13</strain>
    </source>
</reference>
<keyword evidence="2" id="KW-0812">Transmembrane</keyword>
<name>A0A8T4L2J8_9ARCH</name>
<gene>
    <name evidence="3" type="ORF">J4478_01070</name>
</gene>
<evidence type="ECO:0000313" key="4">
    <source>
        <dbReference type="Proteomes" id="UP000680185"/>
    </source>
</evidence>
<comment type="caution">
    <text evidence="3">The sequence shown here is derived from an EMBL/GenBank/DDBJ whole genome shotgun (WGS) entry which is preliminary data.</text>
</comment>
<feature type="transmembrane region" description="Helical" evidence="2">
    <location>
        <begin position="46"/>
        <end position="65"/>
    </location>
</feature>
<protein>
    <submittedName>
        <fullName evidence="3">Uncharacterized protein</fullName>
    </submittedName>
</protein>
<dbReference type="EMBL" id="JAGVWB010000006">
    <property type="protein sequence ID" value="MBS3057975.1"/>
    <property type="molecule type" value="Genomic_DNA"/>
</dbReference>
<accession>A0A8T4L2J8</accession>
<keyword evidence="2" id="KW-1133">Transmembrane helix</keyword>
<sequence length="2547" mass="275053">MGIGNLFSKAYAKLENGFFSIMDFFENRGIPVYNYVDFLEKKGIPVFPFTLGLLVFLAMGVWLLFFSAPASVFLTASFKDDAGSVLNEVGFSITSVADGKSIYAQPTDSAQKIELKGFAIGSRLSLKAEKEGFESTEQELTLSGTENRAFMELARDIEIITAKVRLFDSETGDLVRNAKVTAEFEGRTLDGILNEDGSYSFIGVPANTQLTIKVKADSYEDEEKLLSFASETINSLNLSPKASATTGKTNIIFKVFDSETKQLVENALVKVFEKDSDRELTSDIAVQGELLVQLEKGKSIRWTASKEEYATYDSVEKGLFLTLRNDDESIEIMLEKGGADIAITAIDRQSGSVLSDAIIFLYNQNGEKIDENITGFGGFVQFQDLNVESKYYISAFKEGFLPAGKSISPRERTATIEMENAIAGNVANVGVFVIDSAGMPVNNASLEFFEKTDIESIPLGIPEAVTDVSGYFGAGFRAGTVLEVRASKDNAFGNAAALLDATSSNKIEIMIAGEASVVELFFQDNDQNPINEGSIAITSNSGNELFDGNIENARITFNTQGNKLVNLRAEIPEYGIFEQALTLTGEAKQAVTLGDAIAEGSTPEIRLLRIENSSGEEVEGLVKGEEGFLVFETVWPEGLEKGGVHVRVGSDAVKNAESQEIAIIGFDAIAQGFFYGRTYNPSPAPGNESIDYLNKGSAETANKFLELRLEKPEGNKIFKARVKLSEDAALKQEVHYRAWALSSDQVLRNPQDSILLLSEYSKQRLSLYAETTTEQVNVFDAEKNSCNRELCASFKFLNSGFNSFEAKDFKAAKGETYAMEITLSGKDTANAVIKASTSRENPLIGFQGSDIDAFGEMPISELQDTSIEVQNVIVEKDKEAIIRIYFKALKPGSSGIQTQVIGESLTINQSLAFNVFEEKLMTAVFRPEASSDSGQAFRIILNSEGKTPVENATIVFKDSTGKEAYRILGNGRADKGRLGNYKAKGVFKPGVLDIEITAPGFKPLQASYSISQVGALKMPESVELKIPSAARTADAEIIIENTSSSEINDLAFEIEKPSGFDQKFTLEITEQAASLAALQKQTLRITASYDGNEENASAQAVLKAFGTLGENIPVKASTKIILSYNKKFDSACLEATPAALQTTLYYNPADSSTGQQFQGYNYNQGYSTPSFSSRYSNYSNYYPQASQYSTGGVKQVQLFLKNNCEEDLILNPETRQQNIQLSGLSVAVPEVELAKGEAKEVIIDIENKLARAFFQTQSVDFGIDFKAEQLTKTVPLRVSIMSIRFALQAPDTLHIFTASGQESSTPLFARNIGNSAIENLTFETGSGYGEGIELRLEPERSYVVLPPGQSVFPPLLVVAKADVEKSKVFRQIIDIKGSIDGREYNLKTVNVFVHASSPSCLRVAPLEAEFVEQTVGEGAKTTELTISNYCLEDVRITDLEPKTIGSNSLDFIAGSTGGTIPVNGSMKFQLRIAKKDEIDTKVPLIFYGALIQSGKRIQTDAVGLSVKFGKEAARDEGLTSAAADLKKCENPSETINVKFPKLASGNDCSNGYCDAEQLANFLAEKIARKVSETESAIIAKNKSPEGYCTLNPRACSFSDLGVKPETFTIYFQHDQLSTELLRSVIENDKFAGIKGYQVNFFDASPTSNILEVVAGKGFARQILMPRLQGCGKFKVRIDGAVDVVASEIQSGRETVAVFLLDRQETAECTAEIQNFQNFLPADITLDYSSSLGTWLGTTDSAQGLEDSAKQIAKGLFGKETRFVKGSTSNKILLDKKSLTQGLVEISMEFSNAPQQPVTIKAFMNADALANEQKRKAVLQEAATAINNLKSNAPASESCITADKKTLRISAAGEVIGSIALTNCIPEIGNAEKPKAGEQAGASAAKAPEPSAAASEKQEPASAGKQTIGTVEESKLSIMPGTQTCCAFKVLGNIQNQSVGLKIEELQSQEQTFPGLQWDKTFLKEKASGKSSQNGKLDSTLSQKEKTAGNFSNGFQLCTTGDRLFAEANAKELTITASDKSKLNEEEHPESKKTSLEACAIHPYDLMDDLTKTSFEKEKKQKEFYALVSWKDEPSEIRLGDLANAMEANEELRDKLNGKHFVINGIKSEKSESRTAELGVAEFKPIIAYLGACAGAHLAGDYLLGLIPGMQWKFATALGSTAIDCGIPAGIGGVMVYQNTLQSSPIALANSIEKAAEGIGDYALEVVGITEDELLQEANAPGQTALGSGIALTSVKNVLKTGSGFLKSLTDKLKNYITSAQTGGSYAGSLANTGDAERLIAEFGADAGNVKAKTSALGSIDALQDNLRAEIQGLGEGAKNLKSSNLKLESYRAMAADDALIKELDNVKDAISKGKADDAAQMLANSKSKLKLSLPIDGVPASKLKFKDAERIAKGAVSRAGVATIERASLAERLGLKTIGKGLGGIFRLTSSIGVGVASNYVGYLAYKKAVQFQKPLQNQMDIDCGEEGGDCTLLKNSLYKIAVQDKGNKQLGLSIDRVDSIRDSKTEVLKRCDGSFAGKGLEEVREFQNAQEQAKAEKPANAQETPA</sequence>
<reference evidence="3" key="1">
    <citation type="submission" date="2021-03" db="EMBL/GenBank/DDBJ databases">
        <authorList>
            <person name="Jaffe A."/>
        </authorList>
    </citation>
    <scope>NUCLEOTIDE SEQUENCE</scope>
    <source>
        <strain evidence="3">RIFCSPLOWO2_01_FULL_43_13</strain>
    </source>
</reference>